<keyword evidence="4 5" id="KW-0413">Isomerase</keyword>
<dbReference type="EC" id="5.2.1.8" evidence="6"/>
<dbReference type="Gene3D" id="3.10.50.40">
    <property type="match status" value="1"/>
</dbReference>
<evidence type="ECO:0000259" key="7">
    <source>
        <dbReference type="PROSITE" id="PS50059"/>
    </source>
</evidence>
<accession>A0A6N9H4T4</accession>
<evidence type="ECO:0000256" key="4">
    <source>
        <dbReference type="ARBA" id="ARBA00023235"/>
    </source>
</evidence>
<keyword evidence="9" id="KW-1185">Reference proteome</keyword>
<evidence type="ECO:0000313" key="8">
    <source>
        <dbReference type="EMBL" id="MYM18929.1"/>
    </source>
</evidence>
<dbReference type="GO" id="GO:0003755">
    <property type="term" value="F:peptidyl-prolyl cis-trans isomerase activity"/>
    <property type="evidence" value="ECO:0007669"/>
    <property type="project" value="UniProtKB-UniRule"/>
</dbReference>
<evidence type="ECO:0000256" key="5">
    <source>
        <dbReference type="PROSITE-ProRule" id="PRU00277"/>
    </source>
</evidence>
<dbReference type="InterPro" id="IPR046357">
    <property type="entry name" value="PPIase_dom_sf"/>
</dbReference>
<protein>
    <recommendedName>
        <fullName evidence="6">Peptidyl-prolyl cis-trans isomerase</fullName>
        <ecNumber evidence="6">5.2.1.8</ecNumber>
    </recommendedName>
</protein>
<reference evidence="8 9" key="1">
    <citation type="submission" date="2020-01" db="EMBL/GenBank/DDBJ databases">
        <authorList>
            <person name="Deng T."/>
        </authorList>
    </citation>
    <scope>NUCLEOTIDE SEQUENCE [LARGE SCALE GENOMIC DNA]</scope>
    <source>
        <strain evidence="8 9">5221</strain>
    </source>
</reference>
<evidence type="ECO:0000256" key="2">
    <source>
        <dbReference type="ARBA" id="ARBA00006577"/>
    </source>
</evidence>
<sequence length="124" mass="13218">MDRTKPEVDFPGETPPTELEIIDDIVGEGREAQPGDAVAVHYVGVAQSTGEQFDASWDRGEPLRFTVGTGKVIEGWDRGLLGMRVGGRRTLRIPAALAYGERGVPGVIAPGEALVFVCDLVDAV</sequence>
<dbReference type="Proteomes" id="UP000469215">
    <property type="component" value="Unassembled WGS sequence"/>
</dbReference>
<dbReference type="PROSITE" id="PS50059">
    <property type="entry name" value="FKBP_PPIASE"/>
    <property type="match status" value="1"/>
</dbReference>
<name>A0A6N9H4T4_9MICO</name>
<dbReference type="FunFam" id="3.10.50.40:FF:000006">
    <property type="entry name" value="Peptidyl-prolyl cis-trans isomerase"/>
    <property type="match status" value="1"/>
</dbReference>
<gene>
    <name evidence="8" type="ORF">GSY69_02765</name>
</gene>
<dbReference type="RefSeq" id="WP_160952367.1">
    <property type="nucleotide sequence ID" value="NZ_WWEQ01000007.1"/>
</dbReference>
<proteinExistence type="inferred from homology"/>
<keyword evidence="3 5" id="KW-0697">Rotamase</keyword>
<dbReference type="Pfam" id="PF00254">
    <property type="entry name" value="FKBP_C"/>
    <property type="match status" value="1"/>
</dbReference>
<evidence type="ECO:0000256" key="3">
    <source>
        <dbReference type="ARBA" id="ARBA00023110"/>
    </source>
</evidence>
<dbReference type="SUPFAM" id="SSF54534">
    <property type="entry name" value="FKBP-like"/>
    <property type="match status" value="1"/>
</dbReference>
<dbReference type="PANTHER" id="PTHR43811">
    <property type="entry name" value="FKBP-TYPE PEPTIDYL-PROLYL CIS-TRANS ISOMERASE FKPA"/>
    <property type="match status" value="1"/>
</dbReference>
<evidence type="ECO:0000256" key="1">
    <source>
        <dbReference type="ARBA" id="ARBA00000971"/>
    </source>
</evidence>
<dbReference type="EMBL" id="WWEQ01000007">
    <property type="protein sequence ID" value="MYM18929.1"/>
    <property type="molecule type" value="Genomic_DNA"/>
</dbReference>
<organism evidence="8 9">
    <name type="scientific">Brevibacterium rongguiense</name>
    <dbReference type="NCBI Taxonomy" id="2695267"/>
    <lineage>
        <taxon>Bacteria</taxon>
        <taxon>Bacillati</taxon>
        <taxon>Actinomycetota</taxon>
        <taxon>Actinomycetes</taxon>
        <taxon>Micrococcales</taxon>
        <taxon>Brevibacteriaceae</taxon>
        <taxon>Brevibacterium</taxon>
    </lineage>
</organism>
<comment type="similarity">
    <text evidence="2 6">Belongs to the FKBP-type PPIase family.</text>
</comment>
<comment type="catalytic activity">
    <reaction evidence="1 5 6">
        <text>[protein]-peptidylproline (omega=180) = [protein]-peptidylproline (omega=0)</text>
        <dbReference type="Rhea" id="RHEA:16237"/>
        <dbReference type="Rhea" id="RHEA-COMP:10747"/>
        <dbReference type="Rhea" id="RHEA-COMP:10748"/>
        <dbReference type="ChEBI" id="CHEBI:83833"/>
        <dbReference type="ChEBI" id="CHEBI:83834"/>
        <dbReference type="EC" id="5.2.1.8"/>
    </reaction>
</comment>
<feature type="domain" description="PPIase FKBP-type" evidence="7">
    <location>
        <begin position="35"/>
        <end position="124"/>
    </location>
</feature>
<dbReference type="AlphaFoldDB" id="A0A6N9H4T4"/>
<dbReference type="PANTHER" id="PTHR43811:SF19">
    <property type="entry name" value="39 KDA FK506-BINDING NUCLEAR PROTEIN"/>
    <property type="match status" value="1"/>
</dbReference>
<comment type="caution">
    <text evidence="8">The sequence shown here is derived from an EMBL/GenBank/DDBJ whole genome shotgun (WGS) entry which is preliminary data.</text>
</comment>
<evidence type="ECO:0000256" key="6">
    <source>
        <dbReference type="RuleBase" id="RU003915"/>
    </source>
</evidence>
<dbReference type="InterPro" id="IPR001179">
    <property type="entry name" value="PPIase_FKBP_dom"/>
</dbReference>
<evidence type="ECO:0000313" key="9">
    <source>
        <dbReference type="Proteomes" id="UP000469215"/>
    </source>
</evidence>